<dbReference type="SUPFAM" id="SSF47413">
    <property type="entry name" value="lambda repressor-like DNA-binding domains"/>
    <property type="match status" value="1"/>
</dbReference>
<dbReference type="GO" id="GO:0003677">
    <property type="term" value="F:DNA binding"/>
    <property type="evidence" value="ECO:0007669"/>
    <property type="project" value="UniProtKB-KW"/>
</dbReference>
<dbReference type="GO" id="GO:0005829">
    <property type="term" value="C:cytosol"/>
    <property type="evidence" value="ECO:0007669"/>
    <property type="project" value="TreeGrafter"/>
</dbReference>
<dbReference type="GO" id="GO:0003700">
    <property type="term" value="F:DNA-binding transcription factor activity"/>
    <property type="evidence" value="ECO:0007669"/>
    <property type="project" value="TreeGrafter"/>
</dbReference>
<protein>
    <submittedName>
        <fullName evidence="5">DNA-binding protein</fullName>
    </submittedName>
</protein>
<dbReference type="InterPro" id="IPR050807">
    <property type="entry name" value="TransReg_Diox_bact_type"/>
</dbReference>
<proteinExistence type="predicted"/>
<accession>A0A223HYI2</accession>
<dbReference type="Gene3D" id="1.10.260.40">
    <property type="entry name" value="lambda repressor-like DNA-binding domains"/>
    <property type="match status" value="1"/>
</dbReference>
<reference evidence="5" key="1">
    <citation type="submission" date="2016-08" db="EMBL/GenBank/DDBJ databases">
        <title>A novel genetic cassette of butanologenic Thermoanaerobacterium thermosaccharolyticum that directly convert cellulose to butanol.</title>
        <authorList>
            <person name="Li T."/>
            <person name="He J."/>
        </authorList>
    </citation>
    <scope>NUCLEOTIDE SEQUENCE [LARGE SCALE GENOMIC DNA]</scope>
    <source>
        <strain evidence="5">TG57</strain>
    </source>
</reference>
<keyword evidence="3" id="KW-0804">Transcription</keyword>
<keyword evidence="2 5" id="KW-0238">DNA-binding</keyword>
<evidence type="ECO:0000259" key="4">
    <source>
        <dbReference type="PROSITE" id="PS50943"/>
    </source>
</evidence>
<dbReference type="PANTHER" id="PTHR46797">
    <property type="entry name" value="HTH-TYPE TRANSCRIPTIONAL REGULATOR"/>
    <property type="match status" value="1"/>
</dbReference>
<dbReference type="RefSeq" id="WP_094397191.1">
    <property type="nucleotide sequence ID" value="NZ_CP016893.1"/>
</dbReference>
<feature type="domain" description="HTH cro/C1-type" evidence="4">
    <location>
        <begin position="18"/>
        <end position="72"/>
    </location>
</feature>
<organism evidence="5">
    <name type="scientific">Thermoanaerobacterium thermosaccharolyticum</name>
    <name type="common">Clostridium thermosaccharolyticum</name>
    <dbReference type="NCBI Taxonomy" id="1517"/>
    <lineage>
        <taxon>Bacteria</taxon>
        <taxon>Bacillati</taxon>
        <taxon>Bacillota</taxon>
        <taxon>Clostridia</taxon>
        <taxon>Thermoanaerobacterales</taxon>
        <taxon>Thermoanaerobacteraceae</taxon>
        <taxon>Thermoanaerobacterium</taxon>
    </lineage>
</organism>
<dbReference type="EMBL" id="CP016893">
    <property type="protein sequence ID" value="AST57344.1"/>
    <property type="molecule type" value="Genomic_DNA"/>
</dbReference>
<evidence type="ECO:0000256" key="2">
    <source>
        <dbReference type="ARBA" id="ARBA00023125"/>
    </source>
</evidence>
<dbReference type="PROSITE" id="PS50943">
    <property type="entry name" value="HTH_CROC1"/>
    <property type="match status" value="1"/>
</dbReference>
<name>A0A223HYI2_THETR</name>
<dbReference type="Proteomes" id="UP000214975">
    <property type="component" value="Chromosome"/>
</dbReference>
<gene>
    <name evidence="5" type="ORF">Thert_01264</name>
</gene>
<dbReference type="InterPro" id="IPR010982">
    <property type="entry name" value="Lambda_DNA-bd_dom_sf"/>
</dbReference>
<keyword evidence="1" id="KW-0805">Transcription regulation</keyword>
<sequence length="118" mass="13585">MNEKVNGDFDLKEVGMRIRAERERIGLTREQFAEAVGVSAMYIGHIERAQRVMSLKTFVRIAKSLHVSTDYLLFGISEAKNKNNGEKEDVLIELLNKCTDRERKIAEEILKLLVTYIK</sequence>
<dbReference type="Pfam" id="PF01381">
    <property type="entry name" value="HTH_3"/>
    <property type="match status" value="1"/>
</dbReference>
<dbReference type="SMART" id="SM00530">
    <property type="entry name" value="HTH_XRE"/>
    <property type="match status" value="1"/>
</dbReference>
<dbReference type="AlphaFoldDB" id="A0A223HYI2"/>
<evidence type="ECO:0000256" key="1">
    <source>
        <dbReference type="ARBA" id="ARBA00023015"/>
    </source>
</evidence>
<dbReference type="PANTHER" id="PTHR46797:SF23">
    <property type="entry name" value="HTH-TYPE TRANSCRIPTIONAL REGULATOR SUTR"/>
    <property type="match status" value="1"/>
</dbReference>
<evidence type="ECO:0000256" key="3">
    <source>
        <dbReference type="ARBA" id="ARBA00023163"/>
    </source>
</evidence>
<evidence type="ECO:0000313" key="5">
    <source>
        <dbReference type="EMBL" id="AST57344.1"/>
    </source>
</evidence>
<dbReference type="CDD" id="cd00093">
    <property type="entry name" value="HTH_XRE"/>
    <property type="match status" value="1"/>
</dbReference>
<dbReference type="InterPro" id="IPR001387">
    <property type="entry name" value="Cro/C1-type_HTH"/>
</dbReference>